<dbReference type="Proteomes" id="UP001589611">
    <property type="component" value="Unassembled WGS sequence"/>
</dbReference>
<keyword evidence="2" id="KW-0812">Transmembrane</keyword>
<organism evidence="3 4">
    <name type="scientific">Microbacterium terregens</name>
    <dbReference type="NCBI Taxonomy" id="69363"/>
    <lineage>
        <taxon>Bacteria</taxon>
        <taxon>Bacillati</taxon>
        <taxon>Actinomycetota</taxon>
        <taxon>Actinomycetes</taxon>
        <taxon>Micrococcales</taxon>
        <taxon>Microbacteriaceae</taxon>
        <taxon>Microbacterium</taxon>
    </lineage>
</organism>
<evidence type="ECO:0000256" key="1">
    <source>
        <dbReference type="SAM" id="MobiDB-lite"/>
    </source>
</evidence>
<feature type="transmembrane region" description="Helical" evidence="2">
    <location>
        <begin position="45"/>
        <end position="70"/>
    </location>
</feature>
<name>A0ABV5SYS9_9MICO</name>
<feature type="transmembrane region" description="Helical" evidence="2">
    <location>
        <begin position="194"/>
        <end position="214"/>
    </location>
</feature>
<gene>
    <name evidence="3" type="ORF">ACFFPJ_00375</name>
</gene>
<dbReference type="EMBL" id="JBHMBE010000001">
    <property type="protein sequence ID" value="MFB9644244.1"/>
    <property type="molecule type" value="Genomic_DNA"/>
</dbReference>
<evidence type="ECO:0008006" key="5">
    <source>
        <dbReference type="Google" id="ProtNLM"/>
    </source>
</evidence>
<feature type="transmembrane region" description="Helical" evidence="2">
    <location>
        <begin position="153"/>
        <end position="173"/>
    </location>
</feature>
<evidence type="ECO:0000313" key="3">
    <source>
        <dbReference type="EMBL" id="MFB9644244.1"/>
    </source>
</evidence>
<feature type="transmembrane region" description="Helical" evidence="2">
    <location>
        <begin position="93"/>
        <end position="115"/>
    </location>
</feature>
<feature type="transmembrane region" description="Helical" evidence="2">
    <location>
        <begin position="364"/>
        <end position="381"/>
    </location>
</feature>
<feature type="region of interest" description="Disordered" evidence="1">
    <location>
        <begin position="408"/>
        <end position="429"/>
    </location>
</feature>
<keyword evidence="2" id="KW-1133">Transmembrane helix</keyword>
<keyword evidence="4" id="KW-1185">Reference proteome</keyword>
<protein>
    <recommendedName>
        <fullName evidence="5">ABC transmembrane type-1 domain-containing protein</fullName>
    </recommendedName>
</protein>
<proteinExistence type="predicted"/>
<feature type="transmembrane region" description="Helical" evidence="2">
    <location>
        <begin position="323"/>
        <end position="344"/>
    </location>
</feature>
<keyword evidence="2" id="KW-0472">Membrane</keyword>
<comment type="caution">
    <text evidence="3">The sequence shown here is derived from an EMBL/GenBank/DDBJ whole genome shotgun (WGS) entry which is preliminary data.</text>
</comment>
<accession>A0ABV5SYS9</accession>
<evidence type="ECO:0000256" key="2">
    <source>
        <dbReference type="SAM" id="Phobius"/>
    </source>
</evidence>
<evidence type="ECO:0000313" key="4">
    <source>
        <dbReference type="Proteomes" id="UP001589611"/>
    </source>
</evidence>
<dbReference type="RefSeq" id="WP_344710522.1">
    <property type="nucleotide sequence ID" value="NZ_BAAAWH010000001.1"/>
</dbReference>
<feature type="transmembrane region" description="Helical" evidence="2">
    <location>
        <begin position="251"/>
        <end position="270"/>
    </location>
</feature>
<sequence>MIAVLRVSGLLLWRHWPALLALYLAGTLGRYVVIEVAGFVGAYSAIAGALLFPLAILSRLVALVAMLLVLRDGMVQLGVLAPIPAGRSERRRAFIDALLAGILPFVAFYAAWGYLREDAAAYFSRLLEINAGLIADEVFGDVQRAGDGAVGELSFGPVTIAIIVAAFAGRWLWKRYRARVPKAFAAIAVYLEVLWVYLSVTLIADALNIVAAWAQSRQAMVWLGDVREWVGEQLVPIAWVWDAAEWLLTEVGGIVLLPIAWLAIAGVIYGQAVAPQTLQLGAPVVVRARARFDTLPSRLRARLEDLWADLISRFQPIGRALLLMWRAGPVLVGSYILLFTVVLFLDAGLEFGITRVIGPQELGGFWMVNAPLIFLFVPLVIEPLRVVLVASAYDAVIGRLVSPTVPAQRPAAAPEPDAAADPAGGAAIR</sequence>
<reference evidence="3 4" key="1">
    <citation type="submission" date="2024-09" db="EMBL/GenBank/DDBJ databases">
        <authorList>
            <person name="Sun Q."/>
            <person name="Mori K."/>
        </authorList>
    </citation>
    <scope>NUCLEOTIDE SEQUENCE [LARGE SCALE GENOMIC DNA]</scope>
    <source>
        <strain evidence="3 4">JCM 1342</strain>
    </source>
</reference>